<organism evidence="6 7">
    <name type="scientific">Diploptera punctata</name>
    <name type="common">Pacific beetle cockroach</name>
    <dbReference type="NCBI Taxonomy" id="6984"/>
    <lineage>
        <taxon>Eukaryota</taxon>
        <taxon>Metazoa</taxon>
        <taxon>Ecdysozoa</taxon>
        <taxon>Arthropoda</taxon>
        <taxon>Hexapoda</taxon>
        <taxon>Insecta</taxon>
        <taxon>Pterygota</taxon>
        <taxon>Neoptera</taxon>
        <taxon>Polyneoptera</taxon>
        <taxon>Dictyoptera</taxon>
        <taxon>Blattodea</taxon>
        <taxon>Blaberoidea</taxon>
        <taxon>Blaberidae</taxon>
        <taxon>Diplopterinae</taxon>
        <taxon>Diploptera</taxon>
    </lineage>
</organism>
<keyword evidence="4" id="KW-0067">ATP-binding</keyword>
<keyword evidence="2" id="KW-0378">Hydrolase</keyword>
<dbReference type="InterPro" id="IPR007502">
    <property type="entry name" value="Helicase-assoc_dom"/>
</dbReference>
<dbReference type="PANTHER" id="PTHR18934:SF237">
    <property type="entry name" value="ATP-DEPENDENT DNA_RNA HELICASE DHX36"/>
    <property type="match status" value="1"/>
</dbReference>
<dbReference type="GO" id="GO:0005634">
    <property type="term" value="C:nucleus"/>
    <property type="evidence" value="ECO:0007669"/>
    <property type="project" value="TreeGrafter"/>
</dbReference>
<reference evidence="6" key="2">
    <citation type="submission" date="2023-05" db="EMBL/GenBank/DDBJ databases">
        <authorList>
            <person name="Fouks B."/>
        </authorList>
    </citation>
    <scope>NUCLEOTIDE SEQUENCE</scope>
    <source>
        <strain evidence="6">Stay&amp;Tobe</strain>
        <tissue evidence="6">Testes</tissue>
    </source>
</reference>
<sequence>MTLASYPLPEMLRTRLEEVILQIKILQLGNAKSFLERVMDPPDPRAVELSIKLLENLNAMDSDENLTPLGFHLARLPLDPQTGKMILMGALFSCVDPIFSVAASLSFKDPFHIPLGQEEKVNRKKIELSRGQKSDHLILAEALKQWEEAEENKRGSAFCWDYFLSLNTLRMLRDMKVQFAEYLSKMDFLRSTDPKAEEANINSHNSSLVKAIICSGLYPNVAIINSTKRNKHTGRVMIKLYTPEDGRVYIHPRSINEKQNEFESPFLLYHLKLKSSSVYLHDTTMMYPLPLLFFGKGVNMLKEKGEEIIAIDQSIKFKCKEKTGLLVKELRKRLDQLLESKINHPGTIDWSHSSVEGAVIR</sequence>
<keyword evidence="1" id="KW-0547">Nucleotide-binding</keyword>
<dbReference type="GO" id="GO:0003724">
    <property type="term" value="F:RNA helicase activity"/>
    <property type="evidence" value="ECO:0007669"/>
    <property type="project" value="TreeGrafter"/>
</dbReference>
<dbReference type="GO" id="GO:0003678">
    <property type="term" value="F:DNA helicase activity"/>
    <property type="evidence" value="ECO:0007669"/>
    <property type="project" value="TreeGrafter"/>
</dbReference>
<dbReference type="InterPro" id="IPR027417">
    <property type="entry name" value="P-loop_NTPase"/>
</dbReference>
<accession>A0AAD7ZCJ9</accession>
<dbReference type="SMART" id="SM00847">
    <property type="entry name" value="HA2"/>
    <property type="match status" value="1"/>
</dbReference>
<proteinExistence type="predicted"/>
<dbReference type="InterPro" id="IPR011709">
    <property type="entry name" value="DEAD-box_helicase_OB_fold"/>
</dbReference>
<dbReference type="GO" id="GO:0016787">
    <property type="term" value="F:hydrolase activity"/>
    <property type="evidence" value="ECO:0007669"/>
    <property type="project" value="UniProtKB-KW"/>
</dbReference>
<dbReference type="FunFam" id="1.20.120.1080:FF:000002">
    <property type="entry name" value="Putative ATP-dependent RNA helicase DHX36"/>
    <property type="match status" value="1"/>
</dbReference>
<dbReference type="SUPFAM" id="SSF52540">
    <property type="entry name" value="P-loop containing nucleoside triphosphate hydrolases"/>
    <property type="match status" value="1"/>
</dbReference>
<dbReference type="Pfam" id="PF07717">
    <property type="entry name" value="OB_NTP_bind"/>
    <property type="match status" value="1"/>
</dbReference>
<reference evidence="6" key="1">
    <citation type="journal article" date="2023" name="IScience">
        <title>Live-bearing cockroach genome reveals convergent evolutionary mechanisms linked to viviparity in insects and beyond.</title>
        <authorList>
            <person name="Fouks B."/>
            <person name="Harrison M.C."/>
            <person name="Mikhailova A.A."/>
            <person name="Marchal E."/>
            <person name="English S."/>
            <person name="Carruthers M."/>
            <person name="Jennings E.C."/>
            <person name="Chiamaka E.L."/>
            <person name="Frigard R.A."/>
            <person name="Pippel M."/>
            <person name="Attardo G.M."/>
            <person name="Benoit J.B."/>
            <person name="Bornberg-Bauer E."/>
            <person name="Tobe S.S."/>
        </authorList>
    </citation>
    <scope>NUCLEOTIDE SEQUENCE</scope>
    <source>
        <strain evidence="6">Stay&amp;Tobe</strain>
    </source>
</reference>
<evidence type="ECO:0000256" key="3">
    <source>
        <dbReference type="ARBA" id="ARBA00022806"/>
    </source>
</evidence>
<dbReference type="AlphaFoldDB" id="A0AAD7ZCJ9"/>
<dbReference type="GO" id="GO:0002151">
    <property type="term" value="F:G-quadruplex RNA binding"/>
    <property type="evidence" value="ECO:0007669"/>
    <property type="project" value="TreeGrafter"/>
</dbReference>
<dbReference type="InterPro" id="IPR059023">
    <property type="entry name" value="RNA_hel_CTD"/>
</dbReference>
<dbReference type="GO" id="GO:0005737">
    <property type="term" value="C:cytoplasm"/>
    <property type="evidence" value="ECO:0007669"/>
    <property type="project" value="TreeGrafter"/>
</dbReference>
<dbReference type="InterPro" id="IPR048333">
    <property type="entry name" value="HA2_WH"/>
</dbReference>
<dbReference type="EMBL" id="JASPKZ010008902">
    <property type="protein sequence ID" value="KAJ9578179.1"/>
    <property type="molecule type" value="Genomic_DNA"/>
</dbReference>
<keyword evidence="3" id="KW-0347">Helicase</keyword>
<gene>
    <name evidence="6" type="ORF">L9F63_005568</name>
</gene>
<protein>
    <recommendedName>
        <fullName evidence="5">Helicase-associated domain-containing protein</fullName>
    </recommendedName>
</protein>
<dbReference type="PANTHER" id="PTHR18934">
    <property type="entry name" value="ATP-DEPENDENT RNA HELICASE"/>
    <property type="match status" value="1"/>
</dbReference>
<dbReference type="GO" id="GO:0051880">
    <property type="term" value="F:G-quadruplex DNA binding"/>
    <property type="evidence" value="ECO:0007669"/>
    <property type="project" value="TreeGrafter"/>
</dbReference>
<keyword evidence="7" id="KW-1185">Reference proteome</keyword>
<evidence type="ECO:0000256" key="2">
    <source>
        <dbReference type="ARBA" id="ARBA00022801"/>
    </source>
</evidence>
<evidence type="ECO:0000313" key="7">
    <source>
        <dbReference type="Proteomes" id="UP001233999"/>
    </source>
</evidence>
<evidence type="ECO:0000256" key="1">
    <source>
        <dbReference type="ARBA" id="ARBA00022741"/>
    </source>
</evidence>
<dbReference type="Gene3D" id="1.20.120.1080">
    <property type="match status" value="1"/>
</dbReference>
<evidence type="ECO:0000256" key="4">
    <source>
        <dbReference type="ARBA" id="ARBA00022840"/>
    </source>
</evidence>
<dbReference type="Pfam" id="PF21010">
    <property type="entry name" value="HA2_C"/>
    <property type="match status" value="1"/>
</dbReference>
<evidence type="ECO:0000259" key="5">
    <source>
        <dbReference type="SMART" id="SM00847"/>
    </source>
</evidence>
<feature type="domain" description="Helicase-associated" evidence="5">
    <location>
        <begin position="49"/>
        <end position="140"/>
    </location>
</feature>
<dbReference type="Pfam" id="PF26026">
    <property type="entry name" value="RNA_hel_CTD"/>
    <property type="match status" value="1"/>
</dbReference>
<evidence type="ECO:0000313" key="6">
    <source>
        <dbReference type="EMBL" id="KAJ9578179.1"/>
    </source>
</evidence>
<dbReference type="Proteomes" id="UP001233999">
    <property type="component" value="Unassembled WGS sequence"/>
</dbReference>
<name>A0AAD7ZCJ9_DIPPU</name>
<dbReference type="Pfam" id="PF04408">
    <property type="entry name" value="WHD_HA2"/>
    <property type="match status" value="1"/>
</dbReference>
<dbReference type="GO" id="GO:0005524">
    <property type="term" value="F:ATP binding"/>
    <property type="evidence" value="ECO:0007669"/>
    <property type="project" value="UniProtKB-KW"/>
</dbReference>
<comment type="caution">
    <text evidence="6">The sequence shown here is derived from an EMBL/GenBank/DDBJ whole genome shotgun (WGS) entry which is preliminary data.</text>
</comment>